<dbReference type="Gene3D" id="1.10.287.470">
    <property type="entry name" value="Helix hairpin bin"/>
    <property type="match status" value="1"/>
</dbReference>
<dbReference type="NCBIfam" id="TIGR01730">
    <property type="entry name" value="RND_mfp"/>
    <property type="match status" value="1"/>
</dbReference>
<comment type="caution">
    <text evidence="6">The sequence shown here is derived from an EMBL/GenBank/DDBJ whole genome shotgun (WGS) entry which is preliminary data.</text>
</comment>
<dbReference type="InterPro" id="IPR058625">
    <property type="entry name" value="MdtA-like_BSH"/>
</dbReference>
<dbReference type="PANTHER" id="PTHR30469:SF15">
    <property type="entry name" value="HLYD FAMILY OF SECRETION PROTEINS"/>
    <property type="match status" value="1"/>
</dbReference>
<evidence type="ECO:0000256" key="3">
    <source>
        <dbReference type="SAM" id="SignalP"/>
    </source>
</evidence>
<gene>
    <name evidence="6" type="ORF">HALTITAN_1149</name>
</gene>
<dbReference type="InterPro" id="IPR006143">
    <property type="entry name" value="RND_pump_MFP"/>
</dbReference>
<dbReference type="PATRIC" id="fig|1204738.3.peg.1728"/>
<dbReference type="InterPro" id="IPR058792">
    <property type="entry name" value="Beta-barrel_RND_2"/>
</dbReference>
<dbReference type="AlphaFoldDB" id="L9UAT2"/>
<dbReference type="PANTHER" id="PTHR30469">
    <property type="entry name" value="MULTIDRUG RESISTANCE PROTEIN MDTA"/>
    <property type="match status" value="1"/>
</dbReference>
<feature type="signal peptide" evidence="3">
    <location>
        <begin position="1"/>
        <end position="24"/>
    </location>
</feature>
<evidence type="ECO:0000259" key="5">
    <source>
        <dbReference type="Pfam" id="PF25954"/>
    </source>
</evidence>
<dbReference type="EMBL" id="AOPO01000003">
    <property type="protein sequence ID" value="ELY22020.1"/>
    <property type="molecule type" value="Genomic_DNA"/>
</dbReference>
<evidence type="ECO:0000313" key="7">
    <source>
        <dbReference type="Proteomes" id="UP000011651"/>
    </source>
</evidence>
<feature type="chain" id="PRO_5004003244" evidence="3">
    <location>
        <begin position="25"/>
        <end position="367"/>
    </location>
</feature>
<dbReference type="Gene3D" id="2.40.50.100">
    <property type="match status" value="1"/>
</dbReference>
<evidence type="ECO:0000313" key="6">
    <source>
        <dbReference type="EMBL" id="ELY22020.1"/>
    </source>
</evidence>
<dbReference type="Gene3D" id="2.40.420.20">
    <property type="match status" value="1"/>
</dbReference>
<dbReference type="GO" id="GO:1990281">
    <property type="term" value="C:efflux pump complex"/>
    <property type="evidence" value="ECO:0007669"/>
    <property type="project" value="TreeGrafter"/>
</dbReference>
<dbReference type="Gene3D" id="2.40.30.170">
    <property type="match status" value="1"/>
</dbReference>
<dbReference type="GO" id="GO:0015562">
    <property type="term" value="F:efflux transmembrane transporter activity"/>
    <property type="evidence" value="ECO:0007669"/>
    <property type="project" value="TreeGrafter"/>
</dbReference>
<evidence type="ECO:0000256" key="1">
    <source>
        <dbReference type="ARBA" id="ARBA00009477"/>
    </source>
</evidence>
<accession>L9UAT2</accession>
<feature type="domain" description="CusB-like beta-barrel" evidence="5">
    <location>
        <begin position="210"/>
        <end position="282"/>
    </location>
</feature>
<feature type="coiled-coil region" evidence="2">
    <location>
        <begin position="103"/>
        <end position="133"/>
    </location>
</feature>
<dbReference type="PROSITE" id="PS51257">
    <property type="entry name" value="PROKAR_LIPOPROTEIN"/>
    <property type="match status" value="1"/>
</dbReference>
<sequence>MTMTIKFWLSGFACFLLTACGTPADDNISDNERAAVPVSAAPAELATLGEQLSLTGTLTAERQTRLSPRADGLVARLHVEAGDHVETGQLLLELDPALAQQALTRARAQEEEANASVREAERLVNEAQRLAERQAIPATEVASRVAALNLARASAASAQAATREQEELVERHSLPAPFPGVVAEKLTEVGEWVQRGTPVLSLVTIDRIRLDVQVPQERFGQLDEQAQAQVFADTLDDTPLPAQIIARVPVTDPDARTFLLRLLVNDPQSRLLPGTSARAEISLTSQATDTLAISRDALLRQPDGSHSVYIVDNTDNERIARRRQVQILYEQGGQVAVAGDTLRQGDQVVTRGNEALTDGQPVEVVER</sequence>
<keyword evidence="3" id="KW-0732">Signal</keyword>
<evidence type="ECO:0000259" key="4">
    <source>
        <dbReference type="Pfam" id="PF25917"/>
    </source>
</evidence>
<evidence type="ECO:0000256" key="2">
    <source>
        <dbReference type="SAM" id="Coils"/>
    </source>
</evidence>
<name>L9UAT2_9GAMM</name>
<feature type="domain" description="Multidrug resistance protein MdtA-like barrel-sandwich hybrid" evidence="4">
    <location>
        <begin position="63"/>
        <end position="202"/>
    </location>
</feature>
<dbReference type="SUPFAM" id="SSF111369">
    <property type="entry name" value="HlyD-like secretion proteins"/>
    <property type="match status" value="1"/>
</dbReference>
<organism evidence="6 7">
    <name type="scientific">Vreelandella titanicae BH1</name>
    <dbReference type="NCBI Taxonomy" id="1204738"/>
    <lineage>
        <taxon>Bacteria</taxon>
        <taxon>Pseudomonadati</taxon>
        <taxon>Pseudomonadota</taxon>
        <taxon>Gammaproteobacteria</taxon>
        <taxon>Oceanospirillales</taxon>
        <taxon>Halomonadaceae</taxon>
        <taxon>Vreelandella</taxon>
    </lineage>
</organism>
<dbReference type="Pfam" id="PF25954">
    <property type="entry name" value="Beta-barrel_RND_2"/>
    <property type="match status" value="1"/>
</dbReference>
<protein>
    <submittedName>
        <fullName evidence="6">Secretion protein HlyD</fullName>
    </submittedName>
</protein>
<comment type="similarity">
    <text evidence="1">Belongs to the membrane fusion protein (MFP) (TC 8.A.1) family.</text>
</comment>
<dbReference type="Pfam" id="PF25917">
    <property type="entry name" value="BSH_RND"/>
    <property type="match status" value="1"/>
</dbReference>
<dbReference type="Proteomes" id="UP000011651">
    <property type="component" value="Unassembled WGS sequence"/>
</dbReference>
<reference evidence="6 7" key="1">
    <citation type="journal article" date="2013" name="Genome Announc.">
        <title>Draft Genome of the Marine Gammaproteobacterium Halomonas titanicae.</title>
        <authorList>
            <person name="Sanchez-Porro C."/>
            <person name="de la Haba R.R."/>
            <person name="Cruz-Hernandez N."/>
            <person name="Gonzalez J.M."/>
            <person name="Reyes-Guirao C."/>
            <person name="Navarro-Sampedro L."/>
            <person name="Carballo M."/>
            <person name="Ventosa A."/>
        </authorList>
    </citation>
    <scope>NUCLEOTIDE SEQUENCE [LARGE SCALE GENOMIC DNA]</scope>
    <source>
        <strain evidence="6 7">BH1</strain>
    </source>
</reference>
<keyword evidence="2" id="KW-0175">Coiled coil</keyword>
<proteinExistence type="inferred from homology"/>